<evidence type="ECO:0000259" key="4">
    <source>
        <dbReference type="PROSITE" id="PS50937"/>
    </source>
</evidence>
<keyword evidence="1" id="KW-0805">Transcription regulation</keyword>
<dbReference type="InterPro" id="IPR000551">
    <property type="entry name" value="MerR-type_HTH_dom"/>
</dbReference>
<comment type="caution">
    <text evidence="5">The sequence shown here is derived from an EMBL/GenBank/DDBJ whole genome shotgun (WGS) entry which is preliminary data.</text>
</comment>
<keyword evidence="6" id="KW-1185">Reference proteome</keyword>
<protein>
    <submittedName>
        <fullName evidence="5">MerR family transcriptional regulator</fullName>
    </submittedName>
</protein>
<dbReference type="OrthoDB" id="9802039at2"/>
<keyword evidence="2" id="KW-0238">DNA-binding</keyword>
<dbReference type="EMBL" id="JPMX01000079">
    <property type="protein sequence ID" value="KGH45347.1"/>
    <property type="molecule type" value="Genomic_DNA"/>
</dbReference>
<dbReference type="SUPFAM" id="SSF46955">
    <property type="entry name" value="Putative DNA-binding domain"/>
    <property type="match status" value="1"/>
</dbReference>
<dbReference type="STRING" id="1522368.IN07_18100"/>
<name>A0A098Y4G7_9ACTN</name>
<dbReference type="PRINTS" id="PR00040">
    <property type="entry name" value="HTHMERR"/>
</dbReference>
<dbReference type="InterPro" id="IPR009061">
    <property type="entry name" value="DNA-bd_dom_put_sf"/>
</dbReference>
<evidence type="ECO:0000313" key="5">
    <source>
        <dbReference type="EMBL" id="KGH45347.1"/>
    </source>
</evidence>
<dbReference type="GO" id="GO:0003700">
    <property type="term" value="F:DNA-binding transcription factor activity"/>
    <property type="evidence" value="ECO:0007669"/>
    <property type="project" value="InterPro"/>
</dbReference>
<evidence type="ECO:0000256" key="3">
    <source>
        <dbReference type="ARBA" id="ARBA00023163"/>
    </source>
</evidence>
<dbReference type="Pfam" id="PF13411">
    <property type="entry name" value="MerR_1"/>
    <property type="match status" value="1"/>
</dbReference>
<reference evidence="5 6" key="1">
    <citation type="submission" date="2014-07" db="EMBL/GenBank/DDBJ databases">
        <title>Biosystematic studies on Modestobacter strains isolated from extreme hyper-arid desert soil and from historic building.</title>
        <authorList>
            <person name="Bukarasam K."/>
            <person name="Bull A."/>
            <person name="Girard G."/>
            <person name="van Wezel G."/>
            <person name="Goodfellow M."/>
        </authorList>
    </citation>
    <scope>NUCLEOTIDE SEQUENCE [LARGE SCALE GENOMIC DNA]</scope>
    <source>
        <strain evidence="5 6">KNN45-2b</strain>
    </source>
</reference>
<dbReference type="GO" id="GO:0003677">
    <property type="term" value="F:DNA binding"/>
    <property type="evidence" value="ECO:0007669"/>
    <property type="project" value="UniProtKB-KW"/>
</dbReference>
<dbReference type="SMART" id="SM00422">
    <property type="entry name" value="HTH_MERR"/>
    <property type="match status" value="1"/>
</dbReference>
<dbReference type="RefSeq" id="WP_036337935.1">
    <property type="nucleotide sequence ID" value="NZ_JPMX01000079.1"/>
</dbReference>
<proteinExistence type="predicted"/>
<dbReference type="Proteomes" id="UP000029713">
    <property type="component" value="Unassembled WGS sequence"/>
</dbReference>
<feature type="domain" description="HTH merR-type" evidence="4">
    <location>
        <begin position="1"/>
        <end position="69"/>
    </location>
</feature>
<gene>
    <name evidence="5" type="ORF">IN07_18100</name>
</gene>
<keyword evidence="3" id="KW-0804">Transcription</keyword>
<dbReference type="PANTHER" id="PTHR30204">
    <property type="entry name" value="REDOX-CYCLING DRUG-SENSING TRANSCRIPTIONAL ACTIVATOR SOXR"/>
    <property type="match status" value="1"/>
</dbReference>
<dbReference type="PROSITE" id="PS50937">
    <property type="entry name" value="HTH_MERR_2"/>
    <property type="match status" value="1"/>
</dbReference>
<dbReference type="PANTHER" id="PTHR30204:SF94">
    <property type="entry name" value="HEAVY METAL-DEPENDENT TRANSCRIPTIONAL REGULATOR HI_0293-RELATED"/>
    <property type="match status" value="1"/>
</dbReference>
<dbReference type="CDD" id="cd04770">
    <property type="entry name" value="HTH_HMRTR"/>
    <property type="match status" value="1"/>
</dbReference>
<dbReference type="Gene3D" id="1.10.1660.10">
    <property type="match status" value="1"/>
</dbReference>
<organism evidence="5 6">
    <name type="scientific">Modestobacter caceresii</name>
    <dbReference type="NCBI Taxonomy" id="1522368"/>
    <lineage>
        <taxon>Bacteria</taxon>
        <taxon>Bacillati</taxon>
        <taxon>Actinomycetota</taxon>
        <taxon>Actinomycetes</taxon>
        <taxon>Geodermatophilales</taxon>
        <taxon>Geodermatophilaceae</taxon>
        <taxon>Modestobacter</taxon>
    </lineage>
</organism>
<evidence type="ECO:0000256" key="2">
    <source>
        <dbReference type="ARBA" id="ARBA00023125"/>
    </source>
</evidence>
<evidence type="ECO:0000256" key="1">
    <source>
        <dbReference type="ARBA" id="ARBA00023015"/>
    </source>
</evidence>
<dbReference type="AlphaFoldDB" id="A0A098Y4G7"/>
<sequence length="129" mass="14284">MKIGEVAAATGTTAKTLRFYERAGLLPPPRRTSAGYRQYSPDIVARMDFIRRSQAAGFSLAQIRTILDIRDSGDAPCRHVQGLLDERLEALDRQLTELAALRGTVAHLRAQARTIEPDTCDPATVCRYL</sequence>
<evidence type="ECO:0000313" key="6">
    <source>
        <dbReference type="Proteomes" id="UP000029713"/>
    </source>
</evidence>
<accession>A0A098Y4G7</accession>
<dbReference type="InterPro" id="IPR047057">
    <property type="entry name" value="MerR_fam"/>
</dbReference>